<keyword evidence="3" id="KW-1003">Cell membrane</keyword>
<evidence type="ECO:0000256" key="3">
    <source>
        <dbReference type="ARBA" id="ARBA00022475"/>
    </source>
</evidence>
<feature type="region of interest" description="Disordered" evidence="16">
    <location>
        <begin position="234"/>
        <end position="253"/>
    </location>
</feature>
<keyword evidence="14" id="KW-0675">Receptor</keyword>
<dbReference type="EC" id="2.7.10.1" evidence="2"/>
<feature type="domain" description="Ig-like" evidence="18">
    <location>
        <begin position="382"/>
        <end position="464"/>
    </location>
</feature>
<dbReference type="KEGG" id="rsi:Runsl_3282"/>
<dbReference type="NCBIfam" id="NF045639">
    <property type="entry name" value="GCX_COOH"/>
    <property type="match status" value="1"/>
</dbReference>
<dbReference type="Proteomes" id="UP000000493">
    <property type="component" value="Chromosome"/>
</dbReference>
<dbReference type="SUPFAM" id="SSF48726">
    <property type="entry name" value="Immunoglobulin"/>
    <property type="match status" value="1"/>
</dbReference>
<dbReference type="InterPro" id="IPR036179">
    <property type="entry name" value="Ig-like_dom_sf"/>
</dbReference>
<dbReference type="SMART" id="SM00710">
    <property type="entry name" value="PbH1"/>
    <property type="match status" value="6"/>
</dbReference>
<evidence type="ECO:0000313" key="20">
    <source>
        <dbReference type="Proteomes" id="UP000000493"/>
    </source>
</evidence>
<gene>
    <name evidence="19" type="ordered locus">Runsl_3282</name>
</gene>
<evidence type="ECO:0000256" key="7">
    <source>
        <dbReference type="ARBA" id="ARBA00022741"/>
    </source>
</evidence>
<evidence type="ECO:0000256" key="6">
    <source>
        <dbReference type="ARBA" id="ARBA00022729"/>
    </source>
</evidence>
<evidence type="ECO:0000256" key="9">
    <source>
        <dbReference type="ARBA" id="ARBA00022840"/>
    </source>
</evidence>
<keyword evidence="13" id="KW-1015">Disulfide bond</keyword>
<protein>
    <recommendedName>
        <fullName evidence="2">receptor protein-tyrosine kinase</fullName>
        <ecNumber evidence="2">2.7.10.1</ecNumber>
    </recommendedName>
</protein>
<evidence type="ECO:0000256" key="17">
    <source>
        <dbReference type="SAM" id="SignalP"/>
    </source>
</evidence>
<dbReference type="SUPFAM" id="SSF110296">
    <property type="entry name" value="Oligoxyloglucan reducing end-specific cellobiohydrolase"/>
    <property type="match status" value="2"/>
</dbReference>
<dbReference type="InterPro" id="IPR055015">
    <property type="entry name" value="GCX_COOH"/>
</dbReference>
<keyword evidence="8" id="KW-0418">Kinase</keyword>
<keyword evidence="4" id="KW-0808">Transferase</keyword>
<dbReference type="InterPro" id="IPR012334">
    <property type="entry name" value="Pectin_lyas_fold"/>
</dbReference>
<dbReference type="Gene3D" id="2.130.10.10">
    <property type="entry name" value="YVTN repeat-like/Quinoprotein amine dehydrogenase"/>
    <property type="match status" value="1"/>
</dbReference>
<dbReference type="Pfam" id="PF13229">
    <property type="entry name" value="Beta_helix"/>
    <property type="match status" value="1"/>
</dbReference>
<evidence type="ECO:0000256" key="13">
    <source>
        <dbReference type="ARBA" id="ARBA00023157"/>
    </source>
</evidence>
<dbReference type="NCBIfam" id="NF041518">
    <property type="entry name" value="choice_anch_Q"/>
    <property type="match status" value="1"/>
</dbReference>
<evidence type="ECO:0000256" key="11">
    <source>
        <dbReference type="ARBA" id="ARBA00023136"/>
    </source>
</evidence>
<evidence type="ECO:0000256" key="2">
    <source>
        <dbReference type="ARBA" id="ARBA00011902"/>
    </source>
</evidence>
<dbReference type="InterPro" id="IPR039448">
    <property type="entry name" value="Beta_helix"/>
</dbReference>
<feature type="compositionally biased region" description="Gly residues" evidence="16">
    <location>
        <begin position="174"/>
        <end position="191"/>
    </location>
</feature>
<evidence type="ECO:0000256" key="4">
    <source>
        <dbReference type="ARBA" id="ARBA00022679"/>
    </source>
</evidence>
<dbReference type="InterPro" id="IPR006626">
    <property type="entry name" value="PbH1"/>
</dbReference>
<dbReference type="InterPro" id="IPR055163">
    <property type="entry name" value="ALK/LTK-like_GRD"/>
</dbReference>
<evidence type="ECO:0000256" key="8">
    <source>
        <dbReference type="ARBA" id="ARBA00022777"/>
    </source>
</evidence>
<feature type="region of interest" description="Disordered" evidence="16">
    <location>
        <begin position="171"/>
        <end position="207"/>
    </location>
</feature>
<comment type="subcellular location">
    <subcellularLocation>
        <location evidence="1">Cell membrane</location>
        <topology evidence="1">Single-pass type I membrane protein</topology>
    </subcellularLocation>
</comment>
<dbReference type="Gene3D" id="2.160.20.10">
    <property type="entry name" value="Single-stranded right-handed beta-helix, Pectin lyase-like"/>
    <property type="match status" value="1"/>
</dbReference>
<evidence type="ECO:0000259" key="18">
    <source>
        <dbReference type="PROSITE" id="PS50835"/>
    </source>
</evidence>
<feature type="chain" id="PRO_5031454103" description="receptor protein-tyrosine kinase" evidence="17">
    <location>
        <begin position="34"/>
        <end position="1682"/>
    </location>
</feature>
<reference evidence="19 20" key="2">
    <citation type="journal article" date="2012" name="Stand. Genomic Sci.">
        <title>Complete genome sequence of the aquatic bacterium Runella slithyformis type strain (LSU 4(T)).</title>
        <authorList>
            <person name="Copeland A."/>
            <person name="Zhang X."/>
            <person name="Misra M."/>
            <person name="Lapidus A."/>
            <person name="Nolan M."/>
            <person name="Lucas S."/>
            <person name="Deshpande S."/>
            <person name="Cheng J.F."/>
            <person name="Tapia R."/>
            <person name="Goodwin L.A."/>
            <person name="Pitluck S."/>
            <person name="Liolios K."/>
            <person name="Pagani I."/>
            <person name="Ivanova N."/>
            <person name="Mikhailova N."/>
            <person name="Pati A."/>
            <person name="Chen A."/>
            <person name="Palaniappan K."/>
            <person name="Land M."/>
            <person name="Hauser L."/>
            <person name="Pan C."/>
            <person name="Jeffries C.D."/>
            <person name="Detter J.C."/>
            <person name="Brambilla E.M."/>
            <person name="Rohde M."/>
            <person name="Djao O.D."/>
            <person name="Goker M."/>
            <person name="Sikorski J."/>
            <person name="Tindall B.J."/>
            <person name="Woyke T."/>
            <person name="Bristow J."/>
            <person name="Eisen J.A."/>
            <person name="Markowitz V."/>
            <person name="Hugenholtz P."/>
            <person name="Kyrpides N.C."/>
            <person name="Klenk H.P."/>
            <person name="Mavromatis K."/>
        </authorList>
    </citation>
    <scope>NUCLEOTIDE SEQUENCE [LARGE SCALE GENOMIC DNA]</scope>
    <source>
        <strain evidence="20">ATCC 29530 / DSM 19594 / LMG 11500 / NCIMB 11436 / LSU 4</strain>
    </source>
</reference>
<dbReference type="GO" id="GO:0005886">
    <property type="term" value="C:plasma membrane"/>
    <property type="evidence" value="ECO:0007669"/>
    <property type="project" value="UniProtKB-SubCell"/>
</dbReference>
<dbReference type="PROSITE" id="PS50835">
    <property type="entry name" value="IG_LIKE"/>
    <property type="match status" value="1"/>
</dbReference>
<dbReference type="GO" id="GO:0004714">
    <property type="term" value="F:transmembrane receptor protein tyrosine kinase activity"/>
    <property type="evidence" value="ECO:0007669"/>
    <property type="project" value="UniProtKB-EC"/>
</dbReference>
<dbReference type="InterPro" id="IPR015943">
    <property type="entry name" value="WD40/YVTN_repeat-like_dom_sf"/>
</dbReference>
<evidence type="ECO:0000256" key="12">
    <source>
        <dbReference type="ARBA" id="ARBA00023137"/>
    </source>
</evidence>
<evidence type="ECO:0000313" key="19">
    <source>
        <dbReference type="EMBL" id="AEI49657.1"/>
    </source>
</evidence>
<keyword evidence="11" id="KW-0472">Membrane</keyword>
<reference evidence="20" key="1">
    <citation type="submission" date="2011-06" db="EMBL/GenBank/DDBJ databases">
        <title>The complete genome of chromosome of Runella slithyformis DSM 19594.</title>
        <authorList>
            <consortium name="US DOE Joint Genome Institute (JGI-PGF)"/>
            <person name="Lucas S."/>
            <person name="Han J."/>
            <person name="Lapidus A."/>
            <person name="Bruce D."/>
            <person name="Goodwin L."/>
            <person name="Pitluck S."/>
            <person name="Peters L."/>
            <person name="Kyrpides N."/>
            <person name="Mavromatis K."/>
            <person name="Ivanova N."/>
            <person name="Ovchinnikova G."/>
            <person name="Zhang X."/>
            <person name="Misra M."/>
            <person name="Detter J.C."/>
            <person name="Tapia R."/>
            <person name="Han C."/>
            <person name="Land M."/>
            <person name="Hauser L."/>
            <person name="Markowitz V."/>
            <person name="Cheng J.-F."/>
            <person name="Hugenholtz P."/>
            <person name="Woyke T."/>
            <person name="Wu D."/>
            <person name="Tindall B."/>
            <person name="Faehrich R."/>
            <person name="Brambilla E."/>
            <person name="Klenk H.-P."/>
            <person name="Eisen J.A."/>
        </authorList>
    </citation>
    <scope>NUCLEOTIDE SEQUENCE [LARGE SCALE GENOMIC DNA]</scope>
    <source>
        <strain evidence="20">ATCC 29530 / DSM 19594 / LMG 11500 / NCIMB 11436 / LSU 4</strain>
    </source>
</reference>
<evidence type="ECO:0000256" key="10">
    <source>
        <dbReference type="ARBA" id="ARBA00022989"/>
    </source>
</evidence>
<sequence>MADQGPTHNLRLFFALLLWAGVLAWLTPGASNAQTTVTFNLTGSEQQWVVPTGVTSIQVTAKGAKGGDGNSTTIPNSLGGQGGTVNATLAVTPGTALYLYVGGQGKAGQLASSFAGAARAFNGGGLTDSYNGDGTGSGGGGGATDIRIGGNSLSNRVLVAGGGGGGVPFSNRAGGAGGGTTGGAAQGGTRAGQGATQSEGGAGNKSGSLGIGGDAWASSSGGGGGGYYGGGAGDFDLDDNQSPEFGGGGGSSYTDPTLCTNVVHTQGNNNGDGSITISWGDPKAVVCISSSAPNISGTFEETTLPAYTRALQNTDLNALLALVPPDHPLPRKWYIFDEESNIIFSNPSTDLAIPLTGWVATNGTPTLTITTGACSACNPVTPSVSITANPGNSITTGTSVTFTATPVNGGTAPTYQWKKNNTNVGSNSATYTDAALANGDKITCVLTSSDACASPATATSNEITMTVNTPSTNGPVCTAYTTYTTANGLSSDFFGRINSIFVDGSNIYACLANSLDISTNGGTSFTQKVPENSGLASIEVNGVYASGSKVFAATREGLSQSTNGGATFTTNISLGNVIANCIAVSGSNVYVGTQSGVAISTDGGVNFTTTSLSSSIMCIAVSGTTVLAGSNNGIYISTNGGSSFIQKTMADGLKSNRVNSVAIVGGTMYVAMRESYQQFNIIQGGVDIITNNGATITHKTTADGLGSNDLNGIQVIGTTVYAATRGGLSISTNGGNSFTNYTTSNTTGLASNLVRTVYVTSSKIYAGTNLGLSVCGTVTTCTPSVSIAANPTGSITAGTSVTFTATPTNGGTTPTYVWKKNNITISGEMGATYTTTTLAHGDKIKVEMTSNAACASPTTATSNEITMAVCTPPTAFNITGGGSYCAGGSGVAIELANSESGVSYQLKKDNVDDGSPVNGTGSAISFGNKTVVGTYTVVATRTTGNCTATMTGSVTISITALPTAYTVTGGGAYCAGGSGVAVGLSNSESGVSYQLKKDNVNAGTPVAGTGAAISFGNQTAAGNYTVEASKPVSGSGANGTLSVPAANCTITMTGSVAVTINTLPTAAISGTAQVCKDAPAPPVTFTGSAGKAPYTFTYTLNSGSNQTLTTTEGSSVSVSAPTVSGGIFSYALVSVSDANNCTQIQLGNATVDVLDPAVPANPKGDTLYAGQAKTLTAAGCTGEGFTLLWFNAADNSPVSMPVSPAVTTNYYAKCRQILGSATCFSAPSAGVTVLVRQRIFVNTANTNSTQNGTAWATAFASLQAGLSAAKASSYTPLEVWVAQGTYTPGTLRKDVFTIPSGVKIYGGFVGNEDQLTSRDWKARKTLLSGEIGTAQRSDNTYHVVFFSGTNDQTRLDGFHIEKAFGDFFTGNQSTNLNNPDIQQSGGGILVTAKSKGTVSNCIITDNKATFGGGMFLRDSSHLLIAQTIIWGNEATFGGGVYIQGGSKPRFENVLIVSNKGLGGGLYVNASQPTLIHCTVASNLGTNGTAGGIFNTNAVTTLKNSIVWGNSAPQSTNGSTATYSIVEGGSTGTGNLSKNPLFMSPTPSNLAPLTALGDYHLQPCSPAIDAANNADALPPIDLDGNPRPFPSAAGIVDMGAYESSGTAGSGPATLTLTDPITSGTVLKTAGRITATNQVSGATIVYQGSQSVTLLPGFSANRTTFQAIIGNCGTSAVTVSEAQK</sequence>
<keyword evidence="9" id="KW-0067">ATP-binding</keyword>
<keyword evidence="12" id="KW-0829">Tyrosine-protein kinase</keyword>
<dbReference type="InterPro" id="IPR013783">
    <property type="entry name" value="Ig-like_fold"/>
</dbReference>
<accession>A0A7U3ZM11</accession>
<name>A0A7U3ZM11_RUNSL</name>
<evidence type="ECO:0000256" key="5">
    <source>
        <dbReference type="ARBA" id="ARBA00022692"/>
    </source>
</evidence>
<dbReference type="Pfam" id="PF12810">
    <property type="entry name" value="ALK_LTK_GRD"/>
    <property type="match status" value="1"/>
</dbReference>
<feature type="signal peptide" evidence="17">
    <location>
        <begin position="1"/>
        <end position="33"/>
    </location>
</feature>
<dbReference type="SUPFAM" id="SSF51126">
    <property type="entry name" value="Pectin lyase-like"/>
    <property type="match status" value="1"/>
</dbReference>
<proteinExistence type="predicted"/>
<keyword evidence="6 17" id="KW-0732">Signal</keyword>
<dbReference type="GO" id="GO:0005524">
    <property type="term" value="F:ATP binding"/>
    <property type="evidence" value="ECO:0007669"/>
    <property type="project" value="UniProtKB-KW"/>
</dbReference>
<organism evidence="19 20">
    <name type="scientific">Runella slithyformis (strain ATCC 29530 / DSM 19594 / LMG 11500 / NCIMB 11436 / LSU 4)</name>
    <dbReference type="NCBI Taxonomy" id="761193"/>
    <lineage>
        <taxon>Bacteria</taxon>
        <taxon>Pseudomonadati</taxon>
        <taxon>Bacteroidota</taxon>
        <taxon>Cytophagia</taxon>
        <taxon>Cytophagales</taxon>
        <taxon>Spirosomataceae</taxon>
        <taxon>Runella</taxon>
    </lineage>
</organism>
<keyword evidence="10" id="KW-1133">Transmembrane helix</keyword>
<dbReference type="InterPro" id="IPR007110">
    <property type="entry name" value="Ig-like_dom"/>
</dbReference>
<keyword evidence="20" id="KW-1185">Reference proteome</keyword>
<dbReference type="InterPro" id="IPR011050">
    <property type="entry name" value="Pectin_lyase_fold/virulence"/>
</dbReference>
<evidence type="ECO:0000256" key="14">
    <source>
        <dbReference type="ARBA" id="ARBA00023170"/>
    </source>
</evidence>
<keyword evidence="15" id="KW-0325">Glycoprotein</keyword>
<evidence type="ECO:0000256" key="15">
    <source>
        <dbReference type="ARBA" id="ARBA00023180"/>
    </source>
</evidence>
<dbReference type="Gene3D" id="2.60.40.10">
    <property type="entry name" value="Immunoglobulins"/>
    <property type="match status" value="2"/>
</dbReference>
<dbReference type="InterPro" id="IPR059226">
    <property type="entry name" value="Choice_anch_Q_dom"/>
</dbReference>
<evidence type="ECO:0000256" key="1">
    <source>
        <dbReference type="ARBA" id="ARBA00004251"/>
    </source>
</evidence>
<keyword evidence="7" id="KW-0547">Nucleotide-binding</keyword>
<evidence type="ECO:0000256" key="16">
    <source>
        <dbReference type="SAM" id="MobiDB-lite"/>
    </source>
</evidence>
<keyword evidence="5" id="KW-0812">Transmembrane</keyword>
<dbReference type="EMBL" id="CP002859">
    <property type="protein sequence ID" value="AEI49657.1"/>
    <property type="molecule type" value="Genomic_DNA"/>
</dbReference>